<keyword evidence="2" id="KW-1185">Reference proteome</keyword>
<dbReference type="EMBL" id="CYHG01000005">
    <property type="protein sequence ID" value="CUB04041.1"/>
    <property type="molecule type" value="Genomic_DNA"/>
</dbReference>
<dbReference type="RefSeq" id="WP_055462994.1">
    <property type="nucleotide sequence ID" value="NZ_CYHG01000005.1"/>
</dbReference>
<proteinExistence type="predicted"/>
<dbReference type="STRING" id="1137284.GCA_001418205_01900"/>
<reference evidence="2" key="1">
    <citation type="submission" date="2015-08" db="EMBL/GenBank/DDBJ databases">
        <authorList>
            <person name="Varghese N."/>
        </authorList>
    </citation>
    <scope>NUCLEOTIDE SEQUENCE [LARGE SCALE GENOMIC DNA]</scope>
    <source>
        <strain evidence="2">JCM 18476</strain>
    </source>
</reference>
<dbReference type="AlphaFoldDB" id="A0A0K6ILS2"/>
<organism evidence="1 2">
    <name type="scientific">Marinomonas fungiae</name>
    <dbReference type="NCBI Taxonomy" id="1137284"/>
    <lineage>
        <taxon>Bacteria</taxon>
        <taxon>Pseudomonadati</taxon>
        <taxon>Pseudomonadota</taxon>
        <taxon>Gammaproteobacteria</taxon>
        <taxon>Oceanospirillales</taxon>
        <taxon>Oceanospirillaceae</taxon>
        <taxon>Marinomonas</taxon>
    </lineage>
</organism>
<protein>
    <submittedName>
        <fullName evidence="1">Uncharacterized protein</fullName>
    </submittedName>
</protein>
<dbReference type="Proteomes" id="UP000182769">
    <property type="component" value="Unassembled WGS sequence"/>
</dbReference>
<accession>A0A0K6ILS2</accession>
<evidence type="ECO:0000313" key="2">
    <source>
        <dbReference type="Proteomes" id="UP000182769"/>
    </source>
</evidence>
<name>A0A0K6ILS2_9GAMM</name>
<dbReference type="OrthoDB" id="6107353at2"/>
<sequence length="91" mass="9974">MYTSEDVNTAALYNLHYTGAAKKTKDSQEQYEALLNNWGFATKNASEIALSKKISTFAKKVLSALKSSYNMMTASPLLAKQQSANAHISSH</sequence>
<evidence type="ECO:0000313" key="1">
    <source>
        <dbReference type="EMBL" id="CUB04041.1"/>
    </source>
</evidence>
<gene>
    <name evidence="1" type="ORF">Ga0061065_105133</name>
</gene>